<dbReference type="EMBL" id="JAKLTR010000001">
    <property type="protein sequence ID" value="MCG2612853.1"/>
    <property type="molecule type" value="Genomic_DNA"/>
</dbReference>
<dbReference type="Proteomes" id="UP001165367">
    <property type="component" value="Unassembled WGS sequence"/>
</dbReference>
<reference evidence="1" key="1">
    <citation type="submission" date="2022-01" db="EMBL/GenBank/DDBJ databases">
        <authorList>
            <person name="Jo J.-H."/>
            <person name="Im W.-T."/>
        </authorList>
    </citation>
    <scope>NUCLEOTIDE SEQUENCE</scope>
    <source>
        <strain evidence="1">NA20</strain>
    </source>
</reference>
<protein>
    <submittedName>
        <fullName evidence="1">DUF4082 domain-containing protein</fullName>
    </submittedName>
</protein>
<keyword evidence="2" id="KW-1185">Reference proteome</keyword>
<sequence length="196" mass="22009">MKKILLIAIILTPLMWSCKKDQVEINKQEPLGQKVLENLLEHTEIVDTVLLANVNALELGMRFYSINAGKITHLGCKMPYAGKFTVSLWDHGSKQLLASEMIDNYPDRFSYADIVDIPAMANQRFVISVNNVTEGVKRPYYISQRKSSTASLYPFTAGNIVYEAFHSKLTTVPLYPDAVTIGNQSFVAGYPDFIIK</sequence>
<name>A0ABS9KKJ1_9BACT</name>
<proteinExistence type="predicted"/>
<dbReference type="RefSeq" id="WP_237868080.1">
    <property type="nucleotide sequence ID" value="NZ_JAKLTR010000001.1"/>
</dbReference>
<organism evidence="1 2">
    <name type="scientific">Terrimonas ginsenosidimutans</name>
    <dbReference type="NCBI Taxonomy" id="2908004"/>
    <lineage>
        <taxon>Bacteria</taxon>
        <taxon>Pseudomonadati</taxon>
        <taxon>Bacteroidota</taxon>
        <taxon>Chitinophagia</taxon>
        <taxon>Chitinophagales</taxon>
        <taxon>Chitinophagaceae</taxon>
        <taxon>Terrimonas</taxon>
    </lineage>
</organism>
<comment type="caution">
    <text evidence="1">The sequence shown here is derived from an EMBL/GenBank/DDBJ whole genome shotgun (WGS) entry which is preliminary data.</text>
</comment>
<gene>
    <name evidence="1" type="ORF">LZZ85_01130</name>
</gene>
<evidence type="ECO:0000313" key="2">
    <source>
        <dbReference type="Proteomes" id="UP001165367"/>
    </source>
</evidence>
<evidence type="ECO:0000313" key="1">
    <source>
        <dbReference type="EMBL" id="MCG2612853.1"/>
    </source>
</evidence>
<accession>A0ABS9KKJ1</accession>